<dbReference type="GO" id="GO:0004174">
    <property type="term" value="F:electron-transferring-flavoprotein dehydrogenase activity"/>
    <property type="evidence" value="ECO:0007669"/>
    <property type="project" value="TreeGrafter"/>
</dbReference>
<organism evidence="7 8">
    <name type="scientific">Smittium angustum</name>
    <dbReference type="NCBI Taxonomy" id="133377"/>
    <lineage>
        <taxon>Eukaryota</taxon>
        <taxon>Fungi</taxon>
        <taxon>Fungi incertae sedis</taxon>
        <taxon>Zoopagomycota</taxon>
        <taxon>Kickxellomycotina</taxon>
        <taxon>Harpellomycetes</taxon>
        <taxon>Harpellales</taxon>
        <taxon>Legeriomycetaceae</taxon>
        <taxon>Smittium</taxon>
    </lineage>
</organism>
<dbReference type="AlphaFoldDB" id="A0A2U1JA68"/>
<keyword evidence="4" id="KW-0560">Oxidoreductase</keyword>
<name>A0A2U1JA68_SMIAN</name>
<evidence type="ECO:0000259" key="6">
    <source>
        <dbReference type="Pfam" id="PF07992"/>
    </source>
</evidence>
<dbReference type="Pfam" id="PF07992">
    <property type="entry name" value="Pyr_redox_2"/>
    <property type="match status" value="1"/>
</dbReference>
<dbReference type="Proteomes" id="UP000245591">
    <property type="component" value="Unassembled WGS sequence"/>
</dbReference>
<dbReference type="InterPro" id="IPR036188">
    <property type="entry name" value="FAD/NAD-bd_sf"/>
</dbReference>
<evidence type="ECO:0000256" key="5">
    <source>
        <dbReference type="SAM" id="MobiDB-lite"/>
    </source>
</evidence>
<feature type="compositionally biased region" description="Basic and acidic residues" evidence="5">
    <location>
        <begin position="1"/>
        <end position="17"/>
    </location>
</feature>
<protein>
    <recommendedName>
        <fullName evidence="6">FAD/NAD(P)-binding domain-containing protein</fullName>
    </recommendedName>
</protein>
<dbReference type="PANTHER" id="PTHR43735:SF3">
    <property type="entry name" value="FERROPTOSIS SUPPRESSOR PROTEIN 1"/>
    <property type="match status" value="1"/>
</dbReference>
<feature type="domain" description="FAD/NAD(P)-binding" evidence="6">
    <location>
        <begin position="149"/>
        <end position="445"/>
    </location>
</feature>
<evidence type="ECO:0000256" key="1">
    <source>
        <dbReference type="ARBA" id="ARBA00006442"/>
    </source>
</evidence>
<keyword evidence="2" id="KW-0285">Flavoprotein</keyword>
<feature type="region of interest" description="Disordered" evidence="5">
    <location>
        <begin position="1"/>
        <end position="68"/>
    </location>
</feature>
<evidence type="ECO:0000256" key="2">
    <source>
        <dbReference type="ARBA" id="ARBA00022630"/>
    </source>
</evidence>
<accession>A0A2U1JA68</accession>
<evidence type="ECO:0000313" key="7">
    <source>
        <dbReference type="EMBL" id="PWA02010.1"/>
    </source>
</evidence>
<keyword evidence="3" id="KW-0274">FAD</keyword>
<feature type="compositionally biased region" description="Polar residues" evidence="5">
    <location>
        <begin position="45"/>
        <end position="56"/>
    </location>
</feature>
<dbReference type="GO" id="GO:0050660">
    <property type="term" value="F:flavin adenine dinucleotide binding"/>
    <property type="evidence" value="ECO:0007669"/>
    <property type="project" value="TreeGrafter"/>
</dbReference>
<gene>
    <name evidence="7" type="ORF">BB558_001871</name>
</gene>
<reference evidence="7 8" key="1">
    <citation type="journal article" date="2018" name="MBio">
        <title>Comparative Genomics Reveals the Core Gene Toolbox for the Fungus-Insect Symbiosis.</title>
        <authorList>
            <person name="Wang Y."/>
            <person name="Stata M."/>
            <person name="Wang W."/>
            <person name="Stajich J.E."/>
            <person name="White M.M."/>
            <person name="Moncalvo J.M."/>
        </authorList>
    </citation>
    <scope>NUCLEOTIDE SEQUENCE [LARGE SCALE GENOMIC DNA]</scope>
    <source>
        <strain evidence="7 8">AUS-126-30</strain>
    </source>
</reference>
<dbReference type="EMBL" id="MBFU01000113">
    <property type="protein sequence ID" value="PWA02010.1"/>
    <property type="molecule type" value="Genomic_DNA"/>
</dbReference>
<dbReference type="GO" id="GO:0005737">
    <property type="term" value="C:cytoplasm"/>
    <property type="evidence" value="ECO:0007669"/>
    <property type="project" value="TreeGrafter"/>
</dbReference>
<evidence type="ECO:0000256" key="4">
    <source>
        <dbReference type="ARBA" id="ARBA00023002"/>
    </source>
</evidence>
<dbReference type="PANTHER" id="PTHR43735">
    <property type="entry name" value="APOPTOSIS-INDUCING FACTOR 1"/>
    <property type="match status" value="1"/>
</dbReference>
<dbReference type="PRINTS" id="PR00368">
    <property type="entry name" value="FADPNR"/>
</dbReference>
<dbReference type="InterPro" id="IPR023753">
    <property type="entry name" value="FAD/NAD-binding_dom"/>
</dbReference>
<dbReference type="SUPFAM" id="SSF51905">
    <property type="entry name" value="FAD/NAD(P)-binding domain"/>
    <property type="match status" value="2"/>
</dbReference>
<proteinExistence type="inferred from homology"/>
<sequence length="541" mass="60834">MLANRDRFANIKKRYENQRAAPPKPKPKPVEKDSDTTKTTHTYTINSNDTLKSTTQIPSIPPKPSKNSMFSFSNGSMLSKIFGKSKLDLNIVPEVSKNSSTSSRSVKDEFSRTLYSFPERQTAISISTRKSNRHDSYSIHSGESSIKVMNVVILGGSVAGISAAHYIETLCNKSVKITIVEPQEKIFLKTGALAAIMDTTNAQGLLINNPKIFKHNHNTIVRAKATNVSKDHVELHNGEKLYFDSLIIASGCSYPSPASYSSYKSKAAQDMIINYFNVIVKAKVILVIGGGSSGVEVCLRISKEYPTKKIILAHHESFVLNANFSDSYRKKIHNKLIDAGITMMMNDHVKIPEYSNYGFPPKGRWIETRTGKMIFSDVQINCTGALGNTDFMKPLAKENAHILTPRDNFINVNQCMQVLGYRNIFAIGDVNSIRGEKTIDRAKSQANVVAKSIFVWTEAKLRGYSLKKFKPIQWSPDSKMSLQSLKDMEIYCKDNHIHNEYIPTYKVNLKLIEYEVSVRKVDEIKKVYKIFDEEYNIPGPM</sequence>
<dbReference type="Gene3D" id="3.50.50.100">
    <property type="match status" value="1"/>
</dbReference>
<comment type="caution">
    <text evidence="7">The sequence shown here is derived from an EMBL/GenBank/DDBJ whole genome shotgun (WGS) entry which is preliminary data.</text>
</comment>
<feature type="compositionally biased region" description="Basic and acidic residues" evidence="5">
    <location>
        <begin position="28"/>
        <end position="38"/>
    </location>
</feature>
<evidence type="ECO:0000313" key="8">
    <source>
        <dbReference type="Proteomes" id="UP000245591"/>
    </source>
</evidence>
<comment type="similarity">
    <text evidence="1">Belongs to the FAD-dependent oxidoreductase family.</text>
</comment>
<evidence type="ECO:0000256" key="3">
    <source>
        <dbReference type="ARBA" id="ARBA00022827"/>
    </source>
</evidence>
<dbReference type="PRINTS" id="PR00469">
    <property type="entry name" value="PNDRDTASEII"/>
</dbReference>
<keyword evidence="8" id="KW-1185">Reference proteome</keyword>